<dbReference type="EMBL" id="BPPX01000030">
    <property type="protein sequence ID" value="GJC88068.1"/>
    <property type="molecule type" value="Genomic_DNA"/>
</dbReference>
<sequence>MVVPTATVVMTSPWSPEKHRQLLLRDDYIDFRNLQDELLNTEFASVRCSIDLVRQELKTDIGLVKQELKNNIGLVKEELKNDINLVKQELKNDINLVKQELKNDIGLVKQELEEFQDDVKAQNQRLEAQIRQTHAYMRNNALKNPTLSIRPVVVYRPEQGILEPDLSRFPRNANEFYTLRDPKTDRHRSMLAYLAVFYDVRLRTADYPSEDDSQDDETFIDRPDIVVEKLEDILGLNEDKFAKFRERARELATRTPSKPIKRSQISFPDEKSTPSPRRQRLELRPMGAGDERLYNDTRGRQSPKSASSECLTDARVEWGTRSTPSSRRLRIRSQEFEHVSIAPGPQPEAPKSESEIPEPEATRIGGDNILNKDADDHLTRYTVAAVDNAPGRQFIDRSTEEILWPRLTAGCRTGPTPPLPPLTGAG</sequence>
<feature type="compositionally biased region" description="Basic and acidic residues" evidence="2">
    <location>
        <begin position="279"/>
        <end position="299"/>
    </location>
</feature>
<dbReference type="AlphaFoldDB" id="A0AA37GVI6"/>
<accession>A0AA37GVI6</accession>
<gene>
    <name evidence="3" type="ORF">ColLi_10906</name>
</gene>
<evidence type="ECO:0008006" key="5">
    <source>
        <dbReference type="Google" id="ProtNLM"/>
    </source>
</evidence>
<evidence type="ECO:0000256" key="2">
    <source>
        <dbReference type="SAM" id="MobiDB-lite"/>
    </source>
</evidence>
<feature type="region of interest" description="Disordered" evidence="2">
    <location>
        <begin position="406"/>
        <end position="426"/>
    </location>
</feature>
<feature type="compositionally biased region" description="Polar residues" evidence="2">
    <location>
        <begin position="300"/>
        <end position="310"/>
    </location>
</feature>
<feature type="coiled-coil region" evidence="1">
    <location>
        <begin position="76"/>
        <end position="132"/>
    </location>
</feature>
<reference evidence="3 4" key="1">
    <citation type="submission" date="2021-07" db="EMBL/GenBank/DDBJ databases">
        <title>Genome data of Colletotrichum spaethianum.</title>
        <authorList>
            <person name="Utami Y.D."/>
            <person name="Hiruma K."/>
        </authorList>
    </citation>
    <scope>NUCLEOTIDE SEQUENCE [LARGE SCALE GENOMIC DNA]</scope>
    <source>
        <strain evidence="3 4">MAFF 242679</strain>
    </source>
</reference>
<evidence type="ECO:0000313" key="4">
    <source>
        <dbReference type="Proteomes" id="UP001055172"/>
    </source>
</evidence>
<dbReference type="Proteomes" id="UP001055172">
    <property type="component" value="Unassembled WGS sequence"/>
</dbReference>
<keyword evidence="4" id="KW-1185">Reference proteome</keyword>
<feature type="compositionally biased region" description="Pro residues" evidence="2">
    <location>
        <begin position="415"/>
        <end position="426"/>
    </location>
</feature>
<proteinExistence type="predicted"/>
<dbReference type="Gene3D" id="1.20.58.130">
    <property type="match status" value="1"/>
</dbReference>
<name>A0AA37GVI6_9PEZI</name>
<feature type="region of interest" description="Disordered" evidence="2">
    <location>
        <begin position="250"/>
        <end position="373"/>
    </location>
</feature>
<evidence type="ECO:0000313" key="3">
    <source>
        <dbReference type="EMBL" id="GJC88068.1"/>
    </source>
</evidence>
<organism evidence="3 4">
    <name type="scientific">Colletotrichum liriopes</name>
    <dbReference type="NCBI Taxonomy" id="708192"/>
    <lineage>
        <taxon>Eukaryota</taxon>
        <taxon>Fungi</taxon>
        <taxon>Dikarya</taxon>
        <taxon>Ascomycota</taxon>
        <taxon>Pezizomycotina</taxon>
        <taxon>Sordariomycetes</taxon>
        <taxon>Hypocreomycetidae</taxon>
        <taxon>Glomerellales</taxon>
        <taxon>Glomerellaceae</taxon>
        <taxon>Colletotrichum</taxon>
        <taxon>Colletotrichum spaethianum species complex</taxon>
    </lineage>
</organism>
<protein>
    <recommendedName>
        <fullName evidence="5">Wac domain-containing protein</fullName>
    </recommendedName>
</protein>
<keyword evidence="1" id="KW-0175">Coiled coil</keyword>
<evidence type="ECO:0000256" key="1">
    <source>
        <dbReference type="SAM" id="Coils"/>
    </source>
</evidence>
<comment type="caution">
    <text evidence="3">The sequence shown here is derived from an EMBL/GenBank/DDBJ whole genome shotgun (WGS) entry which is preliminary data.</text>
</comment>